<keyword evidence="3" id="KW-1185">Reference proteome</keyword>
<evidence type="ECO:0000313" key="3">
    <source>
        <dbReference type="Proteomes" id="UP001246244"/>
    </source>
</evidence>
<feature type="region of interest" description="Disordered" evidence="1">
    <location>
        <begin position="1"/>
        <end position="20"/>
    </location>
</feature>
<organism evidence="2 3">
    <name type="scientific">Methanosarcina baikalica</name>
    <dbReference type="NCBI Taxonomy" id="3073890"/>
    <lineage>
        <taxon>Archaea</taxon>
        <taxon>Methanobacteriati</taxon>
        <taxon>Methanobacteriota</taxon>
        <taxon>Stenosarchaea group</taxon>
        <taxon>Methanomicrobia</taxon>
        <taxon>Methanosarcinales</taxon>
        <taxon>Methanosarcinaceae</taxon>
        <taxon>Methanosarcina</taxon>
    </lineage>
</organism>
<name>A0ABU2D2C7_9EURY</name>
<accession>A0ABU2D2C7</accession>
<reference evidence="3" key="1">
    <citation type="submission" date="2023-07" db="EMBL/GenBank/DDBJ databases">
        <title>Whole-genome sequencing of a new Methanosarcina sp. Z-7115.</title>
        <authorList>
            <person name="Zhilina T.N."/>
            <person name="Merkel A.Y."/>
        </authorList>
    </citation>
    <scope>NUCLEOTIDE SEQUENCE [LARGE SCALE GENOMIC DNA]</scope>
    <source>
        <strain evidence="3">Z-7115</strain>
    </source>
</reference>
<dbReference type="Proteomes" id="UP001246244">
    <property type="component" value="Unassembled WGS sequence"/>
</dbReference>
<sequence length="70" mass="7658">MPGDLIRQNARSEATDGSSYFMRAKQSSRRVLTWLKALLAKDAPGFRSGGQTIIPAMSLRLSIPARKPSP</sequence>
<protein>
    <submittedName>
        <fullName evidence="2">Uncharacterized protein</fullName>
    </submittedName>
</protein>
<comment type="caution">
    <text evidence="2">The sequence shown here is derived from an EMBL/GenBank/DDBJ whole genome shotgun (WGS) entry which is preliminary data.</text>
</comment>
<gene>
    <name evidence="2" type="ORF">RG963_10220</name>
</gene>
<dbReference type="RefSeq" id="WP_310576169.1">
    <property type="nucleotide sequence ID" value="NZ_JAVKPK010000039.1"/>
</dbReference>
<evidence type="ECO:0000313" key="2">
    <source>
        <dbReference type="EMBL" id="MDR7666141.1"/>
    </source>
</evidence>
<evidence type="ECO:0000256" key="1">
    <source>
        <dbReference type="SAM" id="MobiDB-lite"/>
    </source>
</evidence>
<feature type="compositionally biased region" description="Polar residues" evidence="1">
    <location>
        <begin position="9"/>
        <end position="18"/>
    </location>
</feature>
<dbReference type="EMBL" id="JAVKPK010000039">
    <property type="protein sequence ID" value="MDR7666141.1"/>
    <property type="molecule type" value="Genomic_DNA"/>
</dbReference>
<proteinExistence type="predicted"/>